<organism evidence="2">
    <name type="scientific">Siphoviridae sp. ctDmR33</name>
    <dbReference type="NCBI Taxonomy" id="2825389"/>
    <lineage>
        <taxon>Viruses</taxon>
        <taxon>Duplodnaviria</taxon>
        <taxon>Heunggongvirae</taxon>
        <taxon>Uroviricota</taxon>
        <taxon>Caudoviricetes</taxon>
    </lineage>
</organism>
<sequence length="205" mass="21552">MMDNGISPADIAALTKTGNDNEFGGGVGWIILLFIFLLAIGGGGGFFGGGGAAEQATQADIQRGFDTNTIVNKLDSLGDGICSLGYENAQLSNNIQSSVAALGAQMQQCCCETNRNIDAVRYEAAKNTCDITSAIHSEGEATRALITQNTMQELRDQLQTAQFQLSQQAQNSTLISALRPFPIPSYNTCSPYTASNGFCCGCGNV</sequence>
<keyword evidence="1" id="KW-0472">Membrane</keyword>
<keyword evidence="1" id="KW-1133">Transmembrane helix</keyword>
<protein>
    <submittedName>
        <fullName evidence="2">Uncharacterized protein</fullName>
    </submittedName>
</protein>
<evidence type="ECO:0000256" key="1">
    <source>
        <dbReference type="SAM" id="Phobius"/>
    </source>
</evidence>
<reference evidence="2" key="1">
    <citation type="journal article" date="2021" name="Proc. Natl. Acad. Sci. U.S.A.">
        <title>A Catalog of Tens of Thousands of Viruses from Human Metagenomes Reveals Hidden Associations with Chronic Diseases.</title>
        <authorList>
            <person name="Tisza M.J."/>
            <person name="Buck C.B."/>
        </authorList>
    </citation>
    <scope>NUCLEOTIDE SEQUENCE</scope>
    <source>
        <strain evidence="2">CtDmR33</strain>
    </source>
</reference>
<name>A0A8S5UXD1_9CAUD</name>
<keyword evidence="1" id="KW-0812">Transmembrane</keyword>
<accession>A0A8S5UXD1</accession>
<feature type="transmembrane region" description="Helical" evidence="1">
    <location>
        <begin position="26"/>
        <end position="47"/>
    </location>
</feature>
<evidence type="ECO:0000313" key="2">
    <source>
        <dbReference type="EMBL" id="DAF99014.1"/>
    </source>
</evidence>
<dbReference type="EMBL" id="BK016159">
    <property type="protein sequence ID" value="DAF99014.1"/>
    <property type="molecule type" value="Genomic_DNA"/>
</dbReference>
<proteinExistence type="predicted"/>